<feature type="domain" description="HNH nuclease" evidence="2">
    <location>
        <begin position="414"/>
        <end position="477"/>
    </location>
</feature>
<keyword evidence="4" id="KW-1185">Reference proteome</keyword>
<protein>
    <recommendedName>
        <fullName evidence="2">HNH nuclease domain-containing protein</fullName>
    </recommendedName>
</protein>
<evidence type="ECO:0000313" key="3">
    <source>
        <dbReference type="EMBL" id="MCP2266987.1"/>
    </source>
</evidence>
<evidence type="ECO:0000313" key="4">
    <source>
        <dbReference type="Proteomes" id="UP001139493"/>
    </source>
</evidence>
<organism evidence="3 4">
    <name type="scientific">Promicromonospora thailandica</name>
    <dbReference type="NCBI Taxonomy" id="765201"/>
    <lineage>
        <taxon>Bacteria</taxon>
        <taxon>Bacillati</taxon>
        <taxon>Actinomycetota</taxon>
        <taxon>Actinomycetes</taxon>
        <taxon>Micrococcales</taxon>
        <taxon>Promicromonosporaceae</taxon>
        <taxon>Promicromonospora</taxon>
    </lineage>
</organism>
<dbReference type="Gene3D" id="1.10.30.50">
    <property type="match status" value="1"/>
</dbReference>
<feature type="compositionally biased region" description="Polar residues" evidence="1">
    <location>
        <begin position="555"/>
        <end position="566"/>
    </location>
</feature>
<dbReference type="SMART" id="SM00507">
    <property type="entry name" value="HNHc"/>
    <property type="match status" value="1"/>
</dbReference>
<dbReference type="AlphaFoldDB" id="A0A9X2JXV4"/>
<feature type="region of interest" description="Disordered" evidence="1">
    <location>
        <begin position="537"/>
        <end position="573"/>
    </location>
</feature>
<name>A0A9X2JXV4_9MICO</name>
<accession>A0A9X2JXV4</accession>
<comment type="caution">
    <text evidence="3">The sequence shown here is derived from an EMBL/GenBank/DDBJ whole genome shotgun (WGS) entry which is preliminary data.</text>
</comment>
<evidence type="ECO:0000256" key="1">
    <source>
        <dbReference type="SAM" id="MobiDB-lite"/>
    </source>
</evidence>
<dbReference type="CDD" id="cd00085">
    <property type="entry name" value="HNHc"/>
    <property type="match status" value="1"/>
</dbReference>
<dbReference type="RefSeq" id="WP_253839303.1">
    <property type="nucleotide sequence ID" value="NZ_JAMTCS010000015.1"/>
</dbReference>
<proteinExistence type="predicted"/>
<sequence>MAETVDNGTVAPFGQLPDWWEGSVPQALQEPGPGWMLDLPPADLPVVLWPAAMLRQALAGARGAGLARLVADAVDLEHAADGGAGDGPGVLEELSDDVLTDLATASARLQSWAAGVQARVVAERAARESHPLAHDSLVAQVTVELAVTAGEASEMVVRAESGADHPDVVVALCDGRIDTRKAHTLLRSAAQLTTEERAEAIARYLPQAPHRTWRWLQRKLIAFAKSRHGADGAARAAAERRGVQVDRADNDMAWLTAYLPAVDAAAVWGVVDDLAHQLRRVPGEERTLGQLRADSLTGILAGRLVPAGRFASPTEESGVMPGRLTADAGPVCTCGGRAPVVRVTPTRPTVRVTVPATALLGLDDAPGDLAGFGPVPAETARAIAVDATWQRLLTDPVTGTLTDCSTTTYQPGSVLRHAVQARDETCVFPHCEHPAERSDLDHIVPFDHGLDPAGLPPGTPGQTRAANLQPLCRRHHLLKTHAGWAVVRDPGTGVTTWTAPTGRTHRRPPTVLDTHVEIAEVDPDTSYDLTLQTLTGRRRSANGRIPAAAPGGPSTDATVSAGSALSTDGRPPF</sequence>
<reference evidence="3" key="1">
    <citation type="submission" date="2022-06" db="EMBL/GenBank/DDBJ databases">
        <title>Genomic Encyclopedia of Archaeal and Bacterial Type Strains, Phase II (KMG-II): from individual species to whole genera.</title>
        <authorList>
            <person name="Goeker M."/>
        </authorList>
    </citation>
    <scope>NUCLEOTIDE SEQUENCE</scope>
    <source>
        <strain evidence="3">DSM 26652</strain>
    </source>
</reference>
<dbReference type="EMBL" id="JAMTCS010000015">
    <property type="protein sequence ID" value="MCP2266987.1"/>
    <property type="molecule type" value="Genomic_DNA"/>
</dbReference>
<gene>
    <name evidence="3" type="ORF">APR03_004359</name>
</gene>
<evidence type="ECO:0000259" key="2">
    <source>
        <dbReference type="SMART" id="SM00507"/>
    </source>
</evidence>
<dbReference type="Proteomes" id="UP001139493">
    <property type="component" value="Unassembled WGS sequence"/>
</dbReference>
<dbReference type="InterPro" id="IPR003615">
    <property type="entry name" value="HNH_nuc"/>
</dbReference>